<evidence type="ECO:0008006" key="3">
    <source>
        <dbReference type="Google" id="ProtNLM"/>
    </source>
</evidence>
<dbReference type="EMBL" id="JAUJEB010000006">
    <property type="protein sequence ID" value="MDN5215466.1"/>
    <property type="molecule type" value="Genomic_DNA"/>
</dbReference>
<keyword evidence="2" id="KW-1185">Reference proteome</keyword>
<proteinExistence type="predicted"/>
<organism evidence="1 2">
    <name type="scientific">Agaribacillus aureus</name>
    <dbReference type="NCBI Taxonomy" id="3051825"/>
    <lineage>
        <taxon>Bacteria</taxon>
        <taxon>Pseudomonadati</taxon>
        <taxon>Bacteroidota</taxon>
        <taxon>Cytophagia</taxon>
        <taxon>Cytophagales</taxon>
        <taxon>Splendidivirgaceae</taxon>
        <taxon>Agaribacillus</taxon>
    </lineage>
</organism>
<evidence type="ECO:0000313" key="2">
    <source>
        <dbReference type="Proteomes" id="UP001172083"/>
    </source>
</evidence>
<sequence length="129" mass="14607">MMKITAWVTALTLIFLASTIQVVGQSPTIKWYNTKNEAVFSYQIKCIGELYSGSKFTKWEVVLVNLQSKIVKCDAVIVNPGNQEISEAVEVVIAGEEKSKLIFMRVTSECDKSLRLNFNHLSYRKNKRG</sequence>
<name>A0ABT8LGG4_9BACT</name>
<gene>
    <name evidence="1" type="ORF">QQ020_25525</name>
</gene>
<evidence type="ECO:0000313" key="1">
    <source>
        <dbReference type="EMBL" id="MDN5215466.1"/>
    </source>
</evidence>
<dbReference type="Proteomes" id="UP001172083">
    <property type="component" value="Unassembled WGS sequence"/>
</dbReference>
<protein>
    <recommendedName>
        <fullName evidence="3">Group-specific protein</fullName>
    </recommendedName>
</protein>
<reference evidence="1" key="1">
    <citation type="submission" date="2023-06" db="EMBL/GenBank/DDBJ databases">
        <title>Genomic of Agaribacillus aureum.</title>
        <authorList>
            <person name="Wang G."/>
        </authorList>
    </citation>
    <scope>NUCLEOTIDE SEQUENCE</scope>
    <source>
        <strain evidence="1">BMA12</strain>
    </source>
</reference>
<comment type="caution">
    <text evidence="1">The sequence shown here is derived from an EMBL/GenBank/DDBJ whole genome shotgun (WGS) entry which is preliminary data.</text>
</comment>
<accession>A0ABT8LGG4</accession>
<dbReference type="RefSeq" id="WP_346760796.1">
    <property type="nucleotide sequence ID" value="NZ_JAUJEB010000006.1"/>
</dbReference>